<name>A0ABZ1P8W3_9ACTN</name>
<organism evidence="6 7">
    <name type="scientific">Micromonospora zamorensis</name>
    <dbReference type="NCBI Taxonomy" id="709883"/>
    <lineage>
        <taxon>Bacteria</taxon>
        <taxon>Bacillati</taxon>
        <taxon>Actinomycetota</taxon>
        <taxon>Actinomycetes</taxon>
        <taxon>Micromonosporales</taxon>
        <taxon>Micromonosporaceae</taxon>
        <taxon>Micromonospora</taxon>
    </lineage>
</organism>
<accession>A0ABZ1P8W3</accession>
<feature type="transmembrane region" description="Helical" evidence="4">
    <location>
        <begin position="91"/>
        <end position="113"/>
    </location>
</feature>
<keyword evidence="4" id="KW-0472">Membrane</keyword>
<feature type="compositionally biased region" description="Basic and acidic residues" evidence="3">
    <location>
        <begin position="423"/>
        <end position="435"/>
    </location>
</feature>
<proteinExistence type="predicted"/>
<feature type="domain" description="Bacterial transcriptional activator" evidence="5">
    <location>
        <begin position="535"/>
        <end position="665"/>
    </location>
</feature>
<dbReference type="Gene3D" id="1.10.10.10">
    <property type="entry name" value="Winged helix-like DNA-binding domain superfamily/Winged helix DNA-binding domain"/>
    <property type="match status" value="1"/>
</dbReference>
<dbReference type="Gene3D" id="1.25.40.10">
    <property type="entry name" value="Tetratricopeptide repeat domain"/>
    <property type="match status" value="1"/>
</dbReference>
<evidence type="ECO:0000256" key="3">
    <source>
        <dbReference type="SAM" id="MobiDB-lite"/>
    </source>
</evidence>
<feature type="region of interest" description="Disordered" evidence="3">
    <location>
        <begin position="394"/>
        <end position="437"/>
    </location>
</feature>
<evidence type="ECO:0000256" key="2">
    <source>
        <dbReference type="ARBA" id="ARBA00023163"/>
    </source>
</evidence>
<evidence type="ECO:0000256" key="1">
    <source>
        <dbReference type="ARBA" id="ARBA00023015"/>
    </source>
</evidence>
<dbReference type="EMBL" id="CP107941">
    <property type="protein sequence ID" value="WUI80509.1"/>
    <property type="molecule type" value="Genomic_DNA"/>
</dbReference>
<feature type="transmembrane region" description="Helical" evidence="4">
    <location>
        <begin position="58"/>
        <end position="79"/>
    </location>
</feature>
<keyword evidence="4" id="KW-0812">Transmembrane</keyword>
<dbReference type="InterPro" id="IPR051677">
    <property type="entry name" value="AfsR-DnrI-RedD_regulator"/>
</dbReference>
<dbReference type="SMART" id="SM01043">
    <property type="entry name" value="BTAD"/>
    <property type="match status" value="1"/>
</dbReference>
<dbReference type="SUPFAM" id="SSF46894">
    <property type="entry name" value="C-terminal effector domain of the bipartite response regulators"/>
    <property type="match status" value="1"/>
</dbReference>
<keyword evidence="7" id="KW-1185">Reference proteome</keyword>
<dbReference type="InterPro" id="IPR011990">
    <property type="entry name" value="TPR-like_helical_dom_sf"/>
</dbReference>
<feature type="compositionally biased region" description="Pro residues" evidence="3">
    <location>
        <begin position="395"/>
        <end position="412"/>
    </location>
</feature>
<dbReference type="InterPro" id="IPR036388">
    <property type="entry name" value="WH-like_DNA-bd_sf"/>
</dbReference>
<keyword evidence="2" id="KW-0804">Transcription</keyword>
<evidence type="ECO:0000259" key="5">
    <source>
        <dbReference type="SMART" id="SM01043"/>
    </source>
</evidence>
<dbReference type="RefSeq" id="WP_328366589.1">
    <property type="nucleotide sequence ID" value="NZ_CP107941.1"/>
</dbReference>
<keyword evidence="4" id="KW-1133">Transmembrane helix</keyword>
<protein>
    <recommendedName>
        <fullName evidence="5">Bacterial transcriptional activator domain-containing protein</fullName>
    </recommendedName>
</protein>
<keyword evidence="1" id="KW-0805">Transcription regulation</keyword>
<evidence type="ECO:0000313" key="6">
    <source>
        <dbReference type="EMBL" id="WUI80509.1"/>
    </source>
</evidence>
<gene>
    <name evidence="6" type="ORF">OG375_21485</name>
</gene>
<evidence type="ECO:0000313" key="7">
    <source>
        <dbReference type="Proteomes" id="UP001346877"/>
    </source>
</evidence>
<dbReference type="InterPro" id="IPR005158">
    <property type="entry name" value="BTAD"/>
</dbReference>
<feature type="region of interest" description="Disordered" evidence="3">
    <location>
        <begin position="659"/>
        <end position="683"/>
    </location>
</feature>
<feature type="region of interest" description="Disordered" evidence="3">
    <location>
        <begin position="120"/>
        <end position="143"/>
    </location>
</feature>
<dbReference type="InterPro" id="IPR016032">
    <property type="entry name" value="Sig_transdc_resp-reg_C-effctor"/>
</dbReference>
<dbReference type="Proteomes" id="UP001346877">
    <property type="component" value="Chromosome"/>
</dbReference>
<dbReference type="PANTHER" id="PTHR35807">
    <property type="entry name" value="TRANSCRIPTIONAL REGULATOR REDD-RELATED"/>
    <property type="match status" value="1"/>
</dbReference>
<reference evidence="6 7" key="1">
    <citation type="submission" date="2022-10" db="EMBL/GenBank/DDBJ databases">
        <title>The complete genomes of actinobacterial strains from the NBC collection.</title>
        <authorList>
            <person name="Joergensen T.S."/>
            <person name="Alvarez Arevalo M."/>
            <person name="Sterndorff E.B."/>
            <person name="Faurdal D."/>
            <person name="Vuksanovic O."/>
            <person name="Mourched A.-S."/>
            <person name="Charusanti P."/>
            <person name="Shaw S."/>
            <person name="Blin K."/>
            <person name="Weber T."/>
        </authorList>
    </citation>
    <scope>NUCLEOTIDE SEQUENCE [LARGE SCALE GENOMIC DNA]</scope>
    <source>
        <strain evidence="6 7">NBC_00396</strain>
    </source>
</reference>
<sequence length="683" mass="72770">MRWPRQLMSLLVVLALLTGPPVVLLLLIGPSIRGWPSTEQVRAWVQQPLTEQTLTAALTIGAWLLWLLLAYTVAVRVLTRLRTTVGWLRRLPLPTPLQATASGMAGAAVFGVATNQVTIAPPQPSPPLTAGTPEDSDRVSPSRGDIVASDDGILLAGGWLPNEVAEQVAAAAALVWLRRRRDYQPRPPGPHRREELDAAGLPPTVAAVQAAFTDAPAPSVAPEPSGSFAALVGALPVSGLGVSGPGTLSIGRGLLITALLAGHRLRTPTLVTTSATLTSLLGGDAQALDRRLPRLTTVETIHDATRLVESAPSPRIVLLLKEECDGYDVRHLADTAATAGGRVVVLGGWPAGPTWQAAPTGHLHDPSRPEEPGPRLCVLDQVAATDLLAVIVHPDPAPPAPATPGPPLPHVVPPKARLPRQATRAEPRSRPDASSRRLRLRVLGEPTLLVDGEPLTIRRSAALQILVFLATNHPTGANTSQLADAIWPGVPRRSLTGRLYTTLSELRTAIRDASGMHIIEHTDDRYRLNPAHLNVDLWQLQAAIHQAASAATNTTAAWQAVVDAYPADLAAGRTWPWLDPIREATRRHVIDACAALADAEPDPPRRLALLQAGLRIDPYNADLHARAHSALTTRGYHEAATELHDRYLRLLSEAGIDDDAPDRLPSRASNATSSASSNPTHLT</sequence>
<evidence type="ECO:0000256" key="4">
    <source>
        <dbReference type="SAM" id="Phobius"/>
    </source>
</evidence>
<feature type="compositionally biased region" description="Low complexity" evidence="3">
    <location>
        <begin position="666"/>
        <end position="683"/>
    </location>
</feature>
<dbReference type="PANTHER" id="PTHR35807:SF1">
    <property type="entry name" value="TRANSCRIPTIONAL REGULATOR REDD"/>
    <property type="match status" value="1"/>
</dbReference>